<dbReference type="EMBL" id="MT418680">
    <property type="protein sequence ID" value="QKF94874.1"/>
    <property type="molecule type" value="Genomic_DNA"/>
</dbReference>
<feature type="region of interest" description="Disordered" evidence="2">
    <location>
        <begin position="206"/>
        <end position="248"/>
    </location>
</feature>
<proteinExistence type="inferred from homology"/>
<evidence type="ECO:0000313" key="4">
    <source>
        <dbReference type="EMBL" id="QKF94874.1"/>
    </source>
</evidence>
<comment type="similarity">
    <text evidence="1">Belongs to the mimivirus BTB/WD family.</text>
</comment>
<dbReference type="InterPro" id="IPR011333">
    <property type="entry name" value="SKP1/BTB/POZ_sf"/>
</dbReference>
<feature type="domain" description="BTB" evidence="3">
    <location>
        <begin position="16"/>
        <end position="79"/>
    </location>
</feature>
<evidence type="ECO:0000256" key="2">
    <source>
        <dbReference type="SAM" id="MobiDB-lite"/>
    </source>
</evidence>
<dbReference type="Proteomes" id="UP001162001">
    <property type="component" value="Segment"/>
</dbReference>
<dbReference type="SUPFAM" id="SSF54695">
    <property type="entry name" value="POZ domain"/>
    <property type="match status" value="1"/>
</dbReference>
<feature type="compositionally biased region" description="Acidic residues" evidence="2">
    <location>
        <begin position="215"/>
        <end position="233"/>
    </location>
</feature>
<evidence type="ECO:0000313" key="5">
    <source>
        <dbReference type="Proteomes" id="UP001162001"/>
    </source>
</evidence>
<name>A0A7D3UWG9_9VIRU</name>
<accession>A0A7D3UWG9</accession>
<keyword evidence="5" id="KW-1185">Reference proteome</keyword>
<reference evidence="4 5" key="1">
    <citation type="submission" date="2020-04" db="EMBL/GenBank/DDBJ databases">
        <title>Advantages and limits of metagenomic assembly and binning of a giant virus.</title>
        <authorList>
            <person name="Schulz F."/>
            <person name="Andreani J."/>
            <person name="Francis R."/>
            <person name="Boudjemaa H."/>
            <person name="Bou Khalil J.Y."/>
            <person name="Lee J."/>
            <person name="La Scola B."/>
            <person name="Woyke T."/>
        </authorList>
    </citation>
    <scope>NUCLEOTIDE SEQUENCE [LARGE SCALE GENOMIC DNA]</scope>
    <source>
        <strain evidence="4 5">FV1/VV64</strain>
    </source>
</reference>
<evidence type="ECO:0000259" key="3">
    <source>
        <dbReference type="PROSITE" id="PS50097"/>
    </source>
</evidence>
<organism evidence="4 5">
    <name type="scientific">Fadolivirus FV1/VV64</name>
    <dbReference type="NCBI Taxonomy" id="3070911"/>
    <lineage>
        <taxon>Viruses</taxon>
        <taxon>Varidnaviria</taxon>
        <taxon>Bamfordvirae</taxon>
        <taxon>Nucleocytoviricota</taxon>
        <taxon>Megaviricetes</taxon>
        <taxon>Imitervirales</taxon>
        <taxon>Mimiviridae</taxon>
        <taxon>Klosneuvirinae</taxon>
        <taxon>Fadolivirus</taxon>
        <taxon>Fadolivirus algeromassiliense</taxon>
    </lineage>
</organism>
<dbReference type="CDD" id="cd18186">
    <property type="entry name" value="BTB_POZ_ZBTB_KLHL-like"/>
    <property type="match status" value="1"/>
</dbReference>
<protein>
    <submittedName>
        <fullName evidence="4">BTB/POZ domain-containing protein</fullName>
    </submittedName>
</protein>
<evidence type="ECO:0000256" key="1">
    <source>
        <dbReference type="ARBA" id="ARBA00006497"/>
    </source>
</evidence>
<feature type="compositionally biased region" description="Basic residues" evidence="2">
    <location>
        <begin position="239"/>
        <end position="248"/>
    </location>
</feature>
<dbReference type="Pfam" id="PF00651">
    <property type="entry name" value="BTB"/>
    <property type="match status" value="1"/>
</dbReference>
<dbReference type="Gene3D" id="3.30.710.10">
    <property type="entry name" value="Potassium Channel Kv1.1, Chain A"/>
    <property type="match status" value="1"/>
</dbReference>
<sequence>MLTVLRTLYNNGENNGNISLKTLDKTIKCHSFVLENTSEYFKQIIEMPQFTGLIEIDTNSDMMNIILNYLYSEKIVDKELNANEIIQLSNLITQLRCKDTIIVLKNHYLKKFPNLLNDNNWLQLLKSVYNISKYADFQEVILSYYKNNVLTNIDTMSIVSFDNQFKDIDQDIRQTLFSLCLEKLALLLNEIKLNQQATSNKTKLNNSVKKLINDSDNESSSESEKEEEEEEEEPIQKVPAKKAAIKRR</sequence>
<dbReference type="PROSITE" id="PS50097">
    <property type="entry name" value="BTB"/>
    <property type="match status" value="1"/>
</dbReference>
<dbReference type="InterPro" id="IPR000210">
    <property type="entry name" value="BTB/POZ_dom"/>
</dbReference>
<gene>
    <name evidence="4" type="ORF">Fadolivirus_1_1416</name>
</gene>